<comment type="caution">
    <text evidence="1">The sequence shown here is derived from an EMBL/GenBank/DDBJ whole genome shotgun (WGS) entry which is preliminary data.</text>
</comment>
<dbReference type="EMBL" id="JABAIL010000006">
    <property type="protein sequence ID" value="NLR93432.1"/>
    <property type="molecule type" value="Genomic_DNA"/>
</dbReference>
<reference evidence="1 2" key="1">
    <citation type="submission" date="2020-04" db="EMBL/GenBank/DDBJ databases">
        <title>Flammeovirga sp. SR4, a novel species isolated from seawater.</title>
        <authorList>
            <person name="Wang X."/>
        </authorList>
    </citation>
    <scope>NUCLEOTIDE SEQUENCE [LARGE SCALE GENOMIC DNA]</scope>
    <source>
        <strain evidence="1 2">SR4</strain>
    </source>
</reference>
<organism evidence="1 2">
    <name type="scientific">Flammeovirga agarivorans</name>
    <dbReference type="NCBI Taxonomy" id="2726742"/>
    <lineage>
        <taxon>Bacteria</taxon>
        <taxon>Pseudomonadati</taxon>
        <taxon>Bacteroidota</taxon>
        <taxon>Cytophagia</taxon>
        <taxon>Cytophagales</taxon>
        <taxon>Flammeovirgaceae</taxon>
        <taxon>Flammeovirga</taxon>
    </lineage>
</organism>
<keyword evidence="2" id="KW-1185">Reference proteome</keyword>
<dbReference type="AlphaFoldDB" id="A0A7X8SNI8"/>
<evidence type="ECO:0000313" key="2">
    <source>
        <dbReference type="Proteomes" id="UP000585050"/>
    </source>
</evidence>
<accession>A0A7X8SNI8</accession>
<name>A0A7X8SNI8_9BACT</name>
<dbReference type="Proteomes" id="UP000585050">
    <property type="component" value="Unassembled WGS sequence"/>
</dbReference>
<protein>
    <submittedName>
        <fullName evidence="1">Uncharacterized protein</fullName>
    </submittedName>
</protein>
<sequence>MMIPKLLLVLSFVMYCLFPVNHDSGKVQSFQKMLSHPGLKDEGQQLLSFEIDKETFQVSSKVASVMCYTNQCKIITVTLVWDRYGNFLKVDIPKGQSLEKHVDGQTLAFTVKDYKRLSRILKNDISKLGELTYNDLQVDEEDLDGYSGATRAFIGEKDVVKGATLTCFTLWHWANHPEIKEEIRSQNRKLLTETSSKELLASGEKDAQLFVLESLKLSGECIDVYWNDYIQKANELTNHEMLLLLQLTNDSQRQELLQRLTNVTLRTTVLNYIFSEDDYNENWLEGIHFNSYQEVSKLTDYLSRNKIDTPNTTSFLVPKLNAENVLISRSIYWYLKSVSLSKQDQKVLKKYEKKHKKNL</sequence>
<gene>
    <name evidence="1" type="ORF">HGP29_19705</name>
</gene>
<proteinExistence type="predicted"/>
<evidence type="ECO:0000313" key="1">
    <source>
        <dbReference type="EMBL" id="NLR93432.1"/>
    </source>
</evidence>
<dbReference type="RefSeq" id="WP_168884143.1">
    <property type="nucleotide sequence ID" value="NZ_JABAIL010000006.1"/>
</dbReference>